<keyword evidence="10" id="KW-0808">Transferase</keyword>
<keyword evidence="9" id="KW-0433">Leucine-rich repeat</keyword>
<accession>V7C1R7</accession>
<dbReference type="Gramene" id="ESW22841">
    <property type="protein sequence ID" value="ESW22841"/>
    <property type="gene ID" value="PHAVU_005G185800g"/>
</dbReference>
<dbReference type="OrthoDB" id="418615at2759"/>
<dbReference type="SUPFAM" id="SSF52058">
    <property type="entry name" value="L domain-like"/>
    <property type="match status" value="1"/>
</dbReference>
<keyword evidence="17" id="KW-0067">ATP-binding</keyword>
<evidence type="ECO:0000256" key="3">
    <source>
        <dbReference type="ARBA" id="ARBA00004191"/>
    </source>
</evidence>
<dbReference type="Pfam" id="PF08263">
    <property type="entry name" value="LRRNT_2"/>
    <property type="match status" value="1"/>
</dbReference>
<dbReference type="InterPro" id="IPR000719">
    <property type="entry name" value="Prot_kinase_dom"/>
</dbReference>
<evidence type="ECO:0000256" key="21">
    <source>
        <dbReference type="ARBA" id="ARBA00023170"/>
    </source>
</evidence>
<dbReference type="Proteomes" id="UP000000226">
    <property type="component" value="Chromosome 5"/>
</dbReference>
<dbReference type="InterPro" id="IPR032675">
    <property type="entry name" value="LRR_dom_sf"/>
</dbReference>
<evidence type="ECO:0000256" key="19">
    <source>
        <dbReference type="ARBA" id="ARBA00023136"/>
    </source>
</evidence>
<gene>
    <name evidence="29" type="ORF">PHAVU_005G185800g</name>
</gene>
<evidence type="ECO:0000256" key="14">
    <source>
        <dbReference type="ARBA" id="ARBA00022741"/>
    </source>
</evidence>
<evidence type="ECO:0000256" key="25">
    <source>
        <dbReference type="ARBA" id="ARBA00048679"/>
    </source>
</evidence>
<comment type="subcellular location">
    <subcellularLocation>
        <location evidence="2">Membrane</location>
        <topology evidence="2">Peripheral membrane protein</topology>
    </subcellularLocation>
    <subcellularLocation>
        <location evidence="1">Membrane</location>
        <topology evidence="1">Single-pass membrane protein</topology>
    </subcellularLocation>
    <subcellularLocation>
        <location evidence="3">Secreted</location>
        <location evidence="3">Cell wall</location>
    </subcellularLocation>
</comment>
<keyword evidence="22" id="KW-0325">Glycoprotein</keyword>
<keyword evidence="30" id="KW-1185">Reference proteome</keyword>
<keyword evidence="16" id="KW-0611">Plant defense</keyword>
<dbReference type="Gene3D" id="3.30.200.20">
    <property type="entry name" value="Phosphorylase Kinase, domain 1"/>
    <property type="match status" value="1"/>
</dbReference>
<sequence>MGARSASVVRAPIMIVKLWLSLGKSNVVVLVLTSILISSCWCTTAKAMYSDAEALVKFKKSLTNTRALKSWDSNTNSKPPCSGNIPNWVGLFCLRDKVWGLRLENMGLTGNIDIMTLASIPALRSVSLMNNTFVGPLPSVRMLPNLKALYLSYNHFSGQIPDDEFKGLLKLRKLYLANNEFTGQIPSSLATLPTLIVLRLDSNKFQGQIPQFQHHNNNNTLKIINFSNNDLEGPIPRNLITFGSSSFTGNPGLCGAPLTNECQELATPSKMRLLKSLLAFVASALVLAILVLVLVICRLRSQRSQLQHHQEQSATEGHKASALQGQGLASNKLVPPIYVKTKSLADHYDASPRQVSSGHGHGHGNSHSRRGEQGKLTFLRHQDPRFDLQDLLKASAEILGSAGFGSSYKAVILDGYAVVVKRYKQMNNVPREEFHEHMRRLGNLSHPNLLPLLAYYYRKEEKLLLSAFVHNGCLATHLHGNHSSQKPGLDWPTRLKIVKGVARGLSYLYSALPSVIVPHGHLKSSNVLLDKSFEPQLTDYALSPVINIDHAQQIIMPYKSPEYAQLGRITKKTDVWSFGILILEILTGKFPENYLTLRHNTNSDIASWVNTMITEKRTSDVFDVEMGGIGNCKAELLKLLKIGLSCCEENVERRLDIKEALEQIEDLKESENDDIIGEYSSSPITPERNAYRAV</sequence>
<dbReference type="AlphaFoldDB" id="V7C1R7"/>
<evidence type="ECO:0000256" key="26">
    <source>
        <dbReference type="SAM" id="MobiDB-lite"/>
    </source>
</evidence>
<keyword evidence="14" id="KW-0547">Nucleotide-binding</keyword>
<evidence type="ECO:0000256" key="17">
    <source>
        <dbReference type="ARBA" id="ARBA00022840"/>
    </source>
</evidence>
<dbReference type="OMA" id="FGVSCHG"/>
<reference evidence="30" key="1">
    <citation type="journal article" date="2014" name="Nat. Genet.">
        <title>A reference genome for common bean and genome-wide analysis of dual domestications.</title>
        <authorList>
            <person name="Schmutz J."/>
            <person name="McClean P.E."/>
            <person name="Mamidi S."/>
            <person name="Wu G.A."/>
            <person name="Cannon S.B."/>
            <person name="Grimwood J."/>
            <person name="Jenkins J."/>
            <person name="Shu S."/>
            <person name="Song Q."/>
            <person name="Chavarro C."/>
            <person name="Torres-Torres M."/>
            <person name="Geffroy V."/>
            <person name="Moghaddam S.M."/>
            <person name="Gao D."/>
            <person name="Abernathy B."/>
            <person name="Barry K."/>
            <person name="Blair M."/>
            <person name="Brick M.A."/>
            <person name="Chovatia M."/>
            <person name="Gepts P."/>
            <person name="Goodstein D.M."/>
            <person name="Gonzales M."/>
            <person name="Hellsten U."/>
            <person name="Hyten D.L."/>
            <person name="Jia G."/>
            <person name="Kelly J.D."/>
            <person name="Kudrna D."/>
            <person name="Lee R."/>
            <person name="Richard M.M."/>
            <person name="Miklas P.N."/>
            <person name="Osorno J.M."/>
            <person name="Rodrigues J."/>
            <person name="Thareau V."/>
            <person name="Urrea C.A."/>
            <person name="Wang M."/>
            <person name="Yu Y."/>
            <person name="Zhang M."/>
            <person name="Wing R.A."/>
            <person name="Cregan P.B."/>
            <person name="Rokhsar D.S."/>
            <person name="Jackson S.A."/>
        </authorList>
    </citation>
    <scope>NUCLEOTIDE SEQUENCE [LARGE SCALE GENOMIC DNA]</scope>
    <source>
        <strain evidence="30">cv. G19833</strain>
    </source>
</reference>
<evidence type="ECO:0000256" key="15">
    <source>
        <dbReference type="ARBA" id="ARBA00022777"/>
    </source>
</evidence>
<keyword evidence="20" id="KW-1015">Disulfide bond</keyword>
<dbReference type="PROSITE" id="PS50011">
    <property type="entry name" value="PROTEIN_KINASE_DOM"/>
    <property type="match status" value="1"/>
</dbReference>
<keyword evidence="7" id="KW-0964">Secreted</keyword>
<keyword evidence="19 27" id="KW-0472">Membrane</keyword>
<keyword evidence="15" id="KW-0418">Kinase</keyword>
<comment type="similarity">
    <text evidence="4">Belongs to the protein kinase superfamily. Ser/Thr protein kinase family.</text>
</comment>
<comment type="catalytic activity">
    <reaction evidence="24">
        <text>L-threonyl-[protein] + ATP = O-phospho-L-threonyl-[protein] + ADP + H(+)</text>
        <dbReference type="Rhea" id="RHEA:46608"/>
        <dbReference type="Rhea" id="RHEA-COMP:11060"/>
        <dbReference type="Rhea" id="RHEA-COMP:11605"/>
        <dbReference type="ChEBI" id="CHEBI:15378"/>
        <dbReference type="ChEBI" id="CHEBI:30013"/>
        <dbReference type="ChEBI" id="CHEBI:30616"/>
        <dbReference type="ChEBI" id="CHEBI:61977"/>
        <dbReference type="ChEBI" id="CHEBI:456216"/>
        <dbReference type="EC" id="2.7.11.1"/>
    </reaction>
</comment>
<dbReference type="GO" id="GO:0005524">
    <property type="term" value="F:ATP binding"/>
    <property type="evidence" value="ECO:0007669"/>
    <property type="project" value="UniProtKB-KW"/>
</dbReference>
<evidence type="ECO:0000256" key="10">
    <source>
        <dbReference type="ARBA" id="ARBA00022679"/>
    </source>
</evidence>
<keyword evidence="18 27" id="KW-1133">Transmembrane helix</keyword>
<comment type="similarity">
    <text evidence="23">Belongs to the polygalacturonase-inhibiting protein family.</text>
</comment>
<dbReference type="PANTHER" id="PTHR48007:SF19">
    <property type="entry name" value="POLLEN RECEPTOR-LIKE KINASE 5"/>
    <property type="match status" value="1"/>
</dbReference>
<comment type="catalytic activity">
    <reaction evidence="25">
        <text>L-seryl-[protein] + ATP = O-phospho-L-seryl-[protein] + ADP + H(+)</text>
        <dbReference type="Rhea" id="RHEA:17989"/>
        <dbReference type="Rhea" id="RHEA-COMP:9863"/>
        <dbReference type="Rhea" id="RHEA-COMP:11604"/>
        <dbReference type="ChEBI" id="CHEBI:15378"/>
        <dbReference type="ChEBI" id="CHEBI:29999"/>
        <dbReference type="ChEBI" id="CHEBI:30616"/>
        <dbReference type="ChEBI" id="CHEBI:83421"/>
        <dbReference type="ChEBI" id="CHEBI:456216"/>
        <dbReference type="EC" id="2.7.11.1"/>
    </reaction>
</comment>
<evidence type="ECO:0000313" key="29">
    <source>
        <dbReference type="EMBL" id="ESW22841.1"/>
    </source>
</evidence>
<evidence type="ECO:0000256" key="12">
    <source>
        <dbReference type="ARBA" id="ARBA00022729"/>
    </source>
</evidence>
<protein>
    <recommendedName>
        <fullName evidence="5">non-specific serine/threonine protein kinase</fullName>
        <ecNumber evidence="5">2.7.11.1</ecNumber>
    </recommendedName>
</protein>
<evidence type="ECO:0000256" key="27">
    <source>
        <dbReference type="SAM" id="Phobius"/>
    </source>
</evidence>
<dbReference type="InterPro" id="IPR001611">
    <property type="entry name" value="Leu-rich_rpt"/>
</dbReference>
<evidence type="ECO:0000256" key="7">
    <source>
        <dbReference type="ARBA" id="ARBA00022525"/>
    </source>
</evidence>
<dbReference type="InterPro" id="IPR013210">
    <property type="entry name" value="LRR_N_plant-typ"/>
</dbReference>
<dbReference type="FunFam" id="3.80.10.10:FF:000400">
    <property type="entry name" value="Nuclear pore complex protein NUP107"/>
    <property type="match status" value="1"/>
</dbReference>
<evidence type="ECO:0000256" key="18">
    <source>
        <dbReference type="ARBA" id="ARBA00022989"/>
    </source>
</evidence>
<keyword evidence="13" id="KW-0677">Repeat</keyword>
<dbReference type="PhylomeDB" id="V7C1R7"/>
<evidence type="ECO:0000259" key="28">
    <source>
        <dbReference type="PROSITE" id="PS50011"/>
    </source>
</evidence>
<evidence type="ECO:0000256" key="2">
    <source>
        <dbReference type="ARBA" id="ARBA00004170"/>
    </source>
</evidence>
<evidence type="ECO:0000256" key="16">
    <source>
        <dbReference type="ARBA" id="ARBA00022821"/>
    </source>
</evidence>
<evidence type="ECO:0000256" key="23">
    <source>
        <dbReference type="ARBA" id="ARBA00038043"/>
    </source>
</evidence>
<evidence type="ECO:0000256" key="20">
    <source>
        <dbReference type="ARBA" id="ARBA00023157"/>
    </source>
</evidence>
<evidence type="ECO:0000256" key="24">
    <source>
        <dbReference type="ARBA" id="ARBA00047899"/>
    </source>
</evidence>
<organism evidence="29 30">
    <name type="scientific">Phaseolus vulgaris</name>
    <name type="common">Kidney bean</name>
    <name type="synonym">French bean</name>
    <dbReference type="NCBI Taxonomy" id="3885"/>
    <lineage>
        <taxon>Eukaryota</taxon>
        <taxon>Viridiplantae</taxon>
        <taxon>Streptophyta</taxon>
        <taxon>Embryophyta</taxon>
        <taxon>Tracheophyta</taxon>
        <taxon>Spermatophyta</taxon>
        <taxon>Magnoliopsida</taxon>
        <taxon>eudicotyledons</taxon>
        <taxon>Gunneridae</taxon>
        <taxon>Pentapetalae</taxon>
        <taxon>rosids</taxon>
        <taxon>fabids</taxon>
        <taxon>Fabales</taxon>
        <taxon>Fabaceae</taxon>
        <taxon>Papilionoideae</taxon>
        <taxon>50 kb inversion clade</taxon>
        <taxon>NPAAA clade</taxon>
        <taxon>indigoferoid/millettioid clade</taxon>
        <taxon>Phaseoleae</taxon>
        <taxon>Phaseolus</taxon>
    </lineage>
</organism>
<dbReference type="FunFam" id="3.30.200.20:FF:000307">
    <property type="entry name" value="pollen receptor-like kinase 1"/>
    <property type="match status" value="1"/>
</dbReference>
<evidence type="ECO:0000256" key="9">
    <source>
        <dbReference type="ARBA" id="ARBA00022614"/>
    </source>
</evidence>
<dbReference type="Gene3D" id="1.10.510.10">
    <property type="entry name" value="Transferase(Phosphotransferase) domain 1"/>
    <property type="match status" value="1"/>
</dbReference>
<proteinExistence type="inferred from homology"/>
<dbReference type="InterPro" id="IPR011009">
    <property type="entry name" value="Kinase-like_dom_sf"/>
</dbReference>
<feature type="transmembrane region" description="Helical" evidence="27">
    <location>
        <begin position="277"/>
        <end position="296"/>
    </location>
</feature>
<evidence type="ECO:0000256" key="1">
    <source>
        <dbReference type="ARBA" id="ARBA00004167"/>
    </source>
</evidence>
<evidence type="ECO:0000256" key="6">
    <source>
        <dbReference type="ARBA" id="ARBA00022512"/>
    </source>
</evidence>
<dbReference type="eggNOG" id="ENOG502QUJJ">
    <property type="taxonomic scope" value="Eukaryota"/>
</dbReference>
<keyword evidence="11 27" id="KW-0812">Transmembrane</keyword>
<evidence type="ECO:0000256" key="22">
    <source>
        <dbReference type="ARBA" id="ARBA00023180"/>
    </source>
</evidence>
<keyword evidence="12" id="KW-0732">Signal</keyword>
<keyword evidence="6" id="KW-0134">Cell wall</keyword>
<dbReference type="PANTHER" id="PTHR48007">
    <property type="entry name" value="LEUCINE-RICH REPEAT RECEPTOR-LIKE PROTEIN KINASE PXC1"/>
    <property type="match status" value="1"/>
</dbReference>
<evidence type="ECO:0000256" key="11">
    <source>
        <dbReference type="ARBA" id="ARBA00022692"/>
    </source>
</evidence>
<dbReference type="EC" id="2.7.11.1" evidence="5"/>
<dbReference type="FunFam" id="1.10.510.10:FF:000480">
    <property type="entry name" value="Pollen receptor-like kinase 1"/>
    <property type="match status" value="1"/>
</dbReference>
<keyword evidence="21" id="KW-0675">Receptor</keyword>
<name>V7C1R7_PHAVU</name>
<dbReference type="GO" id="GO:0006952">
    <property type="term" value="P:defense response"/>
    <property type="evidence" value="ECO:0007669"/>
    <property type="project" value="UniProtKB-KW"/>
</dbReference>
<evidence type="ECO:0000256" key="13">
    <source>
        <dbReference type="ARBA" id="ARBA00022737"/>
    </source>
</evidence>
<feature type="region of interest" description="Disordered" evidence="26">
    <location>
        <begin position="350"/>
        <end position="371"/>
    </location>
</feature>
<dbReference type="InterPro" id="IPR046959">
    <property type="entry name" value="PRK1-6/SRF4-like"/>
</dbReference>
<dbReference type="GO" id="GO:0004674">
    <property type="term" value="F:protein serine/threonine kinase activity"/>
    <property type="evidence" value="ECO:0007669"/>
    <property type="project" value="UniProtKB-EC"/>
</dbReference>
<dbReference type="InterPro" id="IPR001245">
    <property type="entry name" value="Ser-Thr/Tyr_kinase_cat_dom"/>
</dbReference>
<keyword evidence="8" id="KW-0597">Phosphoprotein</keyword>
<evidence type="ECO:0000256" key="4">
    <source>
        <dbReference type="ARBA" id="ARBA00008684"/>
    </source>
</evidence>
<dbReference type="Gene3D" id="3.80.10.10">
    <property type="entry name" value="Ribonuclease Inhibitor"/>
    <property type="match status" value="2"/>
</dbReference>
<dbReference type="Pfam" id="PF07714">
    <property type="entry name" value="PK_Tyr_Ser-Thr"/>
    <property type="match status" value="1"/>
</dbReference>
<evidence type="ECO:0000313" key="30">
    <source>
        <dbReference type="Proteomes" id="UP000000226"/>
    </source>
</evidence>
<dbReference type="EMBL" id="CM002292">
    <property type="protein sequence ID" value="ESW22841.1"/>
    <property type="molecule type" value="Genomic_DNA"/>
</dbReference>
<feature type="domain" description="Protein kinase" evidence="28">
    <location>
        <begin position="393"/>
        <end position="667"/>
    </location>
</feature>
<evidence type="ECO:0000256" key="5">
    <source>
        <dbReference type="ARBA" id="ARBA00012513"/>
    </source>
</evidence>
<dbReference type="SMR" id="V7C1R7"/>
<dbReference type="Pfam" id="PF13855">
    <property type="entry name" value="LRR_8"/>
    <property type="match status" value="1"/>
</dbReference>
<dbReference type="GO" id="GO:0016020">
    <property type="term" value="C:membrane"/>
    <property type="evidence" value="ECO:0007669"/>
    <property type="project" value="UniProtKB-SubCell"/>
</dbReference>
<dbReference type="SUPFAM" id="SSF56112">
    <property type="entry name" value="Protein kinase-like (PK-like)"/>
    <property type="match status" value="1"/>
</dbReference>
<evidence type="ECO:0000256" key="8">
    <source>
        <dbReference type="ARBA" id="ARBA00022553"/>
    </source>
</evidence>